<name>A0A917UM01_9MICO</name>
<reference evidence="2" key="1">
    <citation type="journal article" date="2014" name="Int. J. Syst. Evol. Microbiol.">
        <title>Complete genome sequence of Corynebacterium casei LMG S-19264T (=DSM 44701T), isolated from a smear-ripened cheese.</title>
        <authorList>
            <consortium name="US DOE Joint Genome Institute (JGI-PGF)"/>
            <person name="Walter F."/>
            <person name="Albersmeier A."/>
            <person name="Kalinowski J."/>
            <person name="Ruckert C."/>
        </authorList>
    </citation>
    <scope>NUCLEOTIDE SEQUENCE</scope>
    <source>
        <strain evidence="2">CGMCC 1.8984</strain>
    </source>
</reference>
<evidence type="ECO:0000313" key="2">
    <source>
        <dbReference type="EMBL" id="GGJ67785.1"/>
    </source>
</evidence>
<feature type="region of interest" description="Disordered" evidence="1">
    <location>
        <begin position="191"/>
        <end position="230"/>
    </location>
</feature>
<dbReference type="Proteomes" id="UP000636956">
    <property type="component" value="Unassembled WGS sequence"/>
</dbReference>
<dbReference type="AlphaFoldDB" id="A0A917UM01"/>
<sequence length="230" mass="22773">MSIAVAPTAVSSSPETGGVDTAGDAIVVASVSPDLRFPRSAAVVSVVKAAATCRRFADVAAVARFLAVGEVAVVGRAVRAVLAASPREAAAFDDAARDAAVRLEGVGSSVSSPDAAGFTPFDSGDAPAAPVAPDFFAAAFAAVPSAAAAFAAVERGVFAGFVDFAPPDAADDVEAFARSEPVGAESCCSVSRAGRASEVPRSADTPVPVPSGASSSYSEGETEVTKTTYQ</sequence>
<reference evidence="2" key="2">
    <citation type="submission" date="2020-09" db="EMBL/GenBank/DDBJ databases">
        <authorList>
            <person name="Sun Q."/>
            <person name="Zhou Y."/>
        </authorList>
    </citation>
    <scope>NUCLEOTIDE SEQUENCE</scope>
    <source>
        <strain evidence="2">CGMCC 1.8984</strain>
    </source>
</reference>
<evidence type="ECO:0000256" key="1">
    <source>
        <dbReference type="SAM" id="MobiDB-lite"/>
    </source>
</evidence>
<evidence type="ECO:0000313" key="3">
    <source>
        <dbReference type="Proteomes" id="UP000636956"/>
    </source>
</evidence>
<gene>
    <name evidence="2" type="ORF">GCM10011372_01970</name>
</gene>
<feature type="compositionally biased region" description="Polar residues" evidence="1">
    <location>
        <begin position="212"/>
        <end position="230"/>
    </location>
</feature>
<dbReference type="EMBL" id="BMMD01000001">
    <property type="protein sequence ID" value="GGJ67785.1"/>
    <property type="molecule type" value="Genomic_DNA"/>
</dbReference>
<protein>
    <submittedName>
        <fullName evidence="2">Uncharacterized protein</fullName>
    </submittedName>
</protein>
<proteinExistence type="predicted"/>
<organism evidence="2 3">
    <name type="scientific">Agromyces bauzanensis</name>
    <dbReference type="NCBI Taxonomy" id="1308924"/>
    <lineage>
        <taxon>Bacteria</taxon>
        <taxon>Bacillati</taxon>
        <taxon>Actinomycetota</taxon>
        <taxon>Actinomycetes</taxon>
        <taxon>Micrococcales</taxon>
        <taxon>Microbacteriaceae</taxon>
        <taxon>Agromyces</taxon>
    </lineage>
</organism>
<comment type="caution">
    <text evidence="2">The sequence shown here is derived from an EMBL/GenBank/DDBJ whole genome shotgun (WGS) entry which is preliminary data.</text>
</comment>
<keyword evidence="3" id="KW-1185">Reference proteome</keyword>
<accession>A0A917UM01</accession>